<sequence>MMSILTMQHFLFTHEVSGDCGRLYLAALTGDWKSIEGMTNIQRRISWNEETTLHIAAAANQEYFVRKLLGWMSLNNYNLTAESKVGSTALTYAAATGNVKIAEMMLEENPELPNLGRGVKPLSMAAFLGHSQMVQRLYPVTTIDNPDDENDIFINCVRKDLYGLKSRQENSNHSQVNELLKKCLQGYRGDVENSDETSVISSVLFEAAEVGNIEFLVKLICFNFDLLWKRKGCKSIFHIAVEKRHESIFKLLNEIGSVGDLIVGREFEPGSNILHLAARLAPQDKLNAISGAALQMQLELLWFKEVEKAVNPAFKEMKNTNGETPYALFATNHENLRKEGEKWMMNTATSSMVVATLIATIVFSDQAADKSNRSPKLFLAYSISSAIALFGSSTSLIMFLSILTSRFSYEDFVVWLPIRLMIGVTSLFISIAAMMVAFSTSFWLRNLNHQELSSFFVVIGLFAWVPILYVLLKYRLLVDILRSTFFHLLPLNLAISLSNLPLNLTISLSNLPLPLALCLPLSLALPLALRLCLHLRLSLALPLALRLPLSLTLRLPLSLGLGLALCLPLSLGLGLTLRLTRK</sequence>
<keyword evidence="1" id="KW-1133">Transmembrane helix</keyword>
<feature type="transmembrane region" description="Helical" evidence="1">
    <location>
        <begin position="455"/>
        <end position="472"/>
    </location>
</feature>
<protein>
    <recommendedName>
        <fullName evidence="4">PGG domain-containing protein</fullName>
    </recommendedName>
</protein>
<dbReference type="InterPro" id="IPR036770">
    <property type="entry name" value="Ankyrin_rpt-contain_sf"/>
</dbReference>
<proteinExistence type="predicted"/>
<name>A0AAW0IQ71_QUESU</name>
<evidence type="ECO:0000256" key="1">
    <source>
        <dbReference type="SAM" id="Phobius"/>
    </source>
</evidence>
<dbReference type="Pfam" id="PF12796">
    <property type="entry name" value="Ank_2"/>
    <property type="match status" value="1"/>
</dbReference>
<feature type="transmembrane region" description="Helical" evidence="1">
    <location>
        <begin position="420"/>
        <end position="443"/>
    </location>
</feature>
<dbReference type="Gene3D" id="1.25.40.20">
    <property type="entry name" value="Ankyrin repeat-containing domain"/>
    <property type="match status" value="1"/>
</dbReference>
<dbReference type="PANTHER" id="PTHR24177">
    <property type="entry name" value="CASKIN"/>
    <property type="match status" value="1"/>
</dbReference>
<dbReference type="SMART" id="SM00248">
    <property type="entry name" value="ANK"/>
    <property type="match status" value="4"/>
</dbReference>
<accession>A0AAW0IQ71</accession>
<dbReference type="Proteomes" id="UP000237347">
    <property type="component" value="Unassembled WGS sequence"/>
</dbReference>
<keyword evidence="1" id="KW-0812">Transmembrane</keyword>
<evidence type="ECO:0000313" key="3">
    <source>
        <dbReference type="Proteomes" id="UP000237347"/>
    </source>
</evidence>
<feature type="transmembrane region" description="Helical" evidence="1">
    <location>
        <begin position="377"/>
        <end position="400"/>
    </location>
</feature>
<evidence type="ECO:0000313" key="2">
    <source>
        <dbReference type="EMBL" id="KAK7816504.1"/>
    </source>
</evidence>
<organism evidence="2 3">
    <name type="scientific">Quercus suber</name>
    <name type="common">Cork oak</name>
    <dbReference type="NCBI Taxonomy" id="58331"/>
    <lineage>
        <taxon>Eukaryota</taxon>
        <taxon>Viridiplantae</taxon>
        <taxon>Streptophyta</taxon>
        <taxon>Embryophyta</taxon>
        <taxon>Tracheophyta</taxon>
        <taxon>Spermatophyta</taxon>
        <taxon>Magnoliopsida</taxon>
        <taxon>eudicotyledons</taxon>
        <taxon>Gunneridae</taxon>
        <taxon>Pentapetalae</taxon>
        <taxon>rosids</taxon>
        <taxon>fabids</taxon>
        <taxon>Fagales</taxon>
        <taxon>Fagaceae</taxon>
        <taxon>Quercus</taxon>
    </lineage>
</organism>
<comment type="caution">
    <text evidence="2">The sequence shown here is derived from an EMBL/GenBank/DDBJ whole genome shotgun (WGS) entry which is preliminary data.</text>
</comment>
<dbReference type="SUPFAM" id="SSF48403">
    <property type="entry name" value="Ankyrin repeat"/>
    <property type="match status" value="1"/>
</dbReference>
<feature type="transmembrane region" description="Helical" evidence="1">
    <location>
        <begin position="557"/>
        <end position="577"/>
    </location>
</feature>
<keyword evidence="1" id="KW-0472">Membrane</keyword>
<evidence type="ECO:0008006" key="4">
    <source>
        <dbReference type="Google" id="ProtNLM"/>
    </source>
</evidence>
<dbReference type="AlphaFoldDB" id="A0AAW0IQ71"/>
<dbReference type="GO" id="GO:0016020">
    <property type="term" value="C:membrane"/>
    <property type="evidence" value="ECO:0007669"/>
    <property type="project" value="TreeGrafter"/>
</dbReference>
<gene>
    <name evidence="2" type="ORF">CFP56_043984</name>
</gene>
<reference evidence="2 3" key="1">
    <citation type="journal article" date="2018" name="Sci. Data">
        <title>The draft genome sequence of cork oak.</title>
        <authorList>
            <person name="Ramos A.M."/>
            <person name="Usie A."/>
            <person name="Barbosa P."/>
            <person name="Barros P.M."/>
            <person name="Capote T."/>
            <person name="Chaves I."/>
            <person name="Simoes F."/>
            <person name="Abreu I."/>
            <person name="Carrasquinho I."/>
            <person name="Faro C."/>
            <person name="Guimaraes J.B."/>
            <person name="Mendonca D."/>
            <person name="Nobrega F."/>
            <person name="Rodrigues L."/>
            <person name="Saibo N.J.M."/>
            <person name="Varela M.C."/>
            <person name="Egas C."/>
            <person name="Matos J."/>
            <person name="Miguel C.M."/>
            <person name="Oliveira M.M."/>
            <person name="Ricardo C.P."/>
            <person name="Goncalves S."/>
        </authorList>
    </citation>
    <scope>NUCLEOTIDE SEQUENCE [LARGE SCALE GENOMIC DNA]</scope>
    <source>
        <strain evidence="3">cv. HL8</strain>
    </source>
</reference>
<dbReference type="PANTHER" id="PTHR24177:SF292">
    <property type="entry name" value="ANKYRIN REPEAT FAMILY PROTEIN-RELATED"/>
    <property type="match status" value="1"/>
</dbReference>
<dbReference type="EMBL" id="PKMF04000937">
    <property type="protein sequence ID" value="KAK7816504.1"/>
    <property type="molecule type" value="Genomic_DNA"/>
</dbReference>
<feature type="transmembrane region" description="Helical" evidence="1">
    <location>
        <begin position="484"/>
        <end position="502"/>
    </location>
</feature>
<keyword evidence="3" id="KW-1185">Reference proteome</keyword>
<dbReference type="InterPro" id="IPR002110">
    <property type="entry name" value="Ankyrin_rpt"/>
</dbReference>